<evidence type="ECO:0000313" key="1">
    <source>
        <dbReference type="EMBL" id="QSS61208.1"/>
    </source>
</evidence>
<proteinExistence type="predicted"/>
<reference evidence="1" key="1">
    <citation type="submission" date="2021-01" db="EMBL/GenBank/DDBJ databases">
        <title>Chromosome-level genome assembly of a human fungal pathogen reveals clustering of transcriptionally co-regulated genes.</title>
        <authorList>
            <person name="Voorhies M."/>
            <person name="Cohen S."/>
            <person name="Shea T.P."/>
            <person name="Petrus S."/>
            <person name="Munoz J.F."/>
            <person name="Poplawski S."/>
            <person name="Goldman W.E."/>
            <person name="Michael T."/>
            <person name="Cuomo C.A."/>
            <person name="Sil A."/>
            <person name="Beyhan S."/>
        </authorList>
    </citation>
    <scope>NUCLEOTIDE SEQUENCE</scope>
    <source>
        <strain evidence="1">WU24</strain>
    </source>
</reference>
<dbReference type="EMBL" id="CP069111">
    <property type="protein sequence ID" value="QSS61208.1"/>
    <property type="molecule type" value="Genomic_DNA"/>
</dbReference>
<dbReference type="VEuPathDB" id="FungiDB:I7I51_03380"/>
<dbReference type="Proteomes" id="UP000663671">
    <property type="component" value="Chromosome 5"/>
</dbReference>
<organism evidence="1 2">
    <name type="scientific">Ajellomyces capsulatus</name>
    <name type="common">Darling's disease fungus</name>
    <name type="synonym">Histoplasma capsulatum</name>
    <dbReference type="NCBI Taxonomy" id="5037"/>
    <lineage>
        <taxon>Eukaryota</taxon>
        <taxon>Fungi</taxon>
        <taxon>Dikarya</taxon>
        <taxon>Ascomycota</taxon>
        <taxon>Pezizomycotina</taxon>
        <taxon>Eurotiomycetes</taxon>
        <taxon>Eurotiomycetidae</taxon>
        <taxon>Onygenales</taxon>
        <taxon>Ajellomycetaceae</taxon>
        <taxon>Histoplasma</taxon>
    </lineage>
</organism>
<protein>
    <submittedName>
        <fullName evidence="1">Uncharacterized protein</fullName>
    </submittedName>
</protein>
<evidence type="ECO:0000313" key="2">
    <source>
        <dbReference type="Proteomes" id="UP000663671"/>
    </source>
</evidence>
<dbReference type="AlphaFoldDB" id="A0A8A1M415"/>
<name>A0A8A1M415_AJECA</name>
<sequence>MPKATCLLWLSAVKGCKWPSWFKQELGVVLVVSRLLAGTNIRLDGADAQPVNEAAKSRLKERSLMVAWILNRGNILKNLGCSNVHEANSIGKPTHALLLRSVHPGVMPDDIAEPVGRKHTNRDEVKFDAFSCQWDKTGNTCCGWSRGRMLNTGYPGIDGISP</sequence>
<accession>A0A8A1M415</accession>
<gene>
    <name evidence="1" type="ORF">I7I51_03380</name>
</gene>